<dbReference type="OrthoDB" id="9812600at2"/>
<gene>
    <name evidence="3" type="ordered locus">Fleli_0483</name>
</gene>
<keyword evidence="3" id="KW-0489">Methyltransferase</keyword>
<dbReference type="InterPro" id="IPR029063">
    <property type="entry name" value="SAM-dependent_MTases_sf"/>
</dbReference>
<organism evidence="3 4">
    <name type="scientific">Bernardetia litoralis (strain ATCC 23117 / DSM 6794 / NBRC 15988 / NCIMB 1366 / Fx l1 / Sio-4)</name>
    <name type="common">Flexibacter litoralis</name>
    <dbReference type="NCBI Taxonomy" id="880071"/>
    <lineage>
        <taxon>Bacteria</taxon>
        <taxon>Pseudomonadati</taxon>
        <taxon>Bacteroidota</taxon>
        <taxon>Cytophagia</taxon>
        <taxon>Cytophagales</taxon>
        <taxon>Bernardetiaceae</taxon>
        <taxon>Bernardetia</taxon>
    </lineage>
</organism>
<name>I4AG74_BERLS</name>
<feature type="coiled-coil region" evidence="1">
    <location>
        <begin position="86"/>
        <end position="113"/>
    </location>
</feature>
<dbReference type="Gene3D" id="3.40.50.150">
    <property type="entry name" value="Vaccinia Virus protein VP39"/>
    <property type="match status" value="1"/>
</dbReference>
<dbReference type="Pfam" id="PF05050">
    <property type="entry name" value="Methyltransf_21"/>
    <property type="match status" value="1"/>
</dbReference>
<dbReference type="AlphaFoldDB" id="I4AG74"/>
<dbReference type="KEGG" id="fli:Fleli_0483"/>
<reference evidence="4" key="1">
    <citation type="submission" date="2012-06" db="EMBL/GenBank/DDBJ databases">
        <title>The complete genome of Flexibacter litoralis DSM 6794.</title>
        <authorList>
            <person name="Lucas S."/>
            <person name="Copeland A."/>
            <person name="Lapidus A."/>
            <person name="Glavina del Rio T."/>
            <person name="Dalin E."/>
            <person name="Tice H."/>
            <person name="Bruce D."/>
            <person name="Goodwin L."/>
            <person name="Pitluck S."/>
            <person name="Peters L."/>
            <person name="Ovchinnikova G."/>
            <person name="Lu M."/>
            <person name="Kyrpides N."/>
            <person name="Mavromatis K."/>
            <person name="Ivanova N."/>
            <person name="Brettin T."/>
            <person name="Detter J.C."/>
            <person name="Han C."/>
            <person name="Larimer F."/>
            <person name="Land M."/>
            <person name="Hauser L."/>
            <person name="Markowitz V."/>
            <person name="Cheng J.-F."/>
            <person name="Hugenholtz P."/>
            <person name="Woyke T."/>
            <person name="Wu D."/>
            <person name="Spring S."/>
            <person name="Lang E."/>
            <person name="Kopitz M."/>
            <person name="Brambilla E."/>
            <person name="Klenk H.-P."/>
            <person name="Eisen J.A."/>
        </authorList>
    </citation>
    <scope>NUCLEOTIDE SEQUENCE [LARGE SCALE GENOMIC DNA]</scope>
    <source>
        <strain evidence="4">ATCC 23117 / DSM 6794 / NBRC 15988 / NCIMB 1366 / Sio-4</strain>
    </source>
</reference>
<evidence type="ECO:0000313" key="4">
    <source>
        <dbReference type="Proteomes" id="UP000006054"/>
    </source>
</evidence>
<dbReference type="PANTHER" id="PTHR36973:SF4">
    <property type="entry name" value="NODULATION PROTEIN"/>
    <property type="match status" value="1"/>
</dbReference>
<dbReference type="PANTHER" id="PTHR36973">
    <property type="entry name" value="SLL1456 PROTEIN-RELATED"/>
    <property type="match status" value="1"/>
</dbReference>
<dbReference type="SUPFAM" id="SSF53335">
    <property type="entry name" value="S-adenosyl-L-methionine-dependent methyltransferases"/>
    <property type="match status" value="1"/>
</dbReference>
<keyword evidence="1" id="KW-0175">Coiled coil</keyword>
<dbReference type="EMBL" id="CP003345">
    <property type="protein sequence ID" value="AFM02959.1"/>
    <property type="molecule type" value="Genomic_DNA"/>
</dbReference>
<accession>I4AG74</accession>
<dbReference type="InterPro" id="IPR053188">
    <property type="entry name" value="FkbM_Methyltransferase"/>
</dbReference>
<evidence type="ECO:0000313" key="3">
    <source>
        <dbReference type="EMBL" id="AFM02959.1"/>
    </source>
</evidence>
<dbReference type="RefSeq" id="WP_014796419.1">
    <property type="nucleotide sequence ID" value="NC_018018.1"/>
</dbReference>
<dbReference type="STRING" id="880071.Fleli_0483"/>
<evidence type="ECO:0000259" key="2">
    <source>
        <dbReference type="Pfam" id="PF05050"/>
    </source>
</evidence>
<dbReference type="GO" id="GO:0032259">
    <property type="term" value="P:methylation"/>
    <property type="evidence" value="ECO:0007669"/>
    <property type="project" value="UniProtKB-KW"/>
</dbReference>
<dbReference type="HOGENOM" id="CLU_068034_3_0_10"/>
<dbReference type="NCBIfam" id="TIGR01444">
    <property type="entry name" value="fkbM_fam"/>
    <property type="match status" value="1"/>
</dbReference>
<dbReference type="GO" id="GO:0008171">
    <property type="term" value="F:O-methyltransferase activity"/>
    <property type="evidence" value="ECO:0007669"/>
    <property type="project" value="TreeGrafter"/>
</dbReference>
<sequence>MRKELLWTPHLLFERLHRLFYDKYKYKKLQKTPARNLHLAYFDSMELLESIEDKENIKTIYDIGACIGTWSLLAKAIFPNSKVYAFEALEKHVKELEQKINHVKEEIEVFNQALGKEEKTQIMYVQKNTDASSFLPISEEGLKEWSFLGETERIELHIKTLSSFIQENKLPSPDLIKIDVQGLELDILEGGRPFIQNAKWILMEVSFEELYKGQPIYTDVFNYMEKIGYKFYSLNKDTTVLNKLVQADILFKKK</sequence>
<keyword evidence="4" id="KW-1185">Reference proteome</keyword>
<dbReference type="eggNOG" id="COG4123">
    <property type="taxonomic scope" value="Bacteria"/>
</dbReference>
<dbReference type="InterPro" id="IPR006342">
    <property type="entry name" value="FkbM_mtfrase"/>
</dbReference>
<protein>
    <submittedName>
        <fullName evidence="3">Methyltransferase, FkbM family</fullName>
    </submittedName>
</protein>
<proteinExistence type="predicted"/>
<feature type="domain" description="Methyltransferase FkbM" evidence="2">
    <location>
        <begin position="62"/>
        <end position="231"/>
    </location>
</feature>
<evidence type="ECO:0000256" key="1">
    <source>
        <dbReference type="SAM" id="Coils"/>
    </source>
</evidence>
<keyword evidence="3" id="KW-0808">Transferase</keyword>
<dbReference type="Proteomes" id="UP000006054">
    <property type="component" value="Chromosome"/>
</dbReference>